<dbReference type="EMBL" id="FNLL01000003">
    <property type="protein sequence ID" value="SDT94429.1"/>
    <property type="molecule type" value="Genomic_DNA"/>
</dbReference>
<dbReference type="InterPro" id="IPR033900">
    <property type="entry name" value="Gram_neg_porin_domain"/>
</dbReference>
<evidence type="ECO:0000313" key="7">
    <source>
        <dbReference type="Proteomes" id="UP000199608"/>
    </source>
</evidence>
<evidence type="ECO:0000256" key="4">
    <source>
        <dbReference type="SAM" id="SignalP"/>
    </source>
</evidence>
<evidence type="ECO:0000256" key="2">
    <source>
        <dbReference type="ARBA" id="ARBA00022729"/>
    </source>
</evidence>
<comment type="subcellular location">
    <subcellularLocation>
        <location evidence="1">Cell outer membrane</location>
        <topology evidence="1">Multi-pass membrane protein</topology>
    </subcellularLocation>
</comment>
<feature type="chain" id="PRO_5011661787" evidence="4">
    <location>
        <begin position="23"/>
        <end position="321"/>
    </location>
</feature>
<evidence type="ECO:0000259" key="5">
    <source>
        <dbReference type="Pfam" id="PF13609"/>
    </source>
</evidence>
<name>A0A1H2EHD5_9BACT</name>
<dbReference type="AlphaFoldDB" id="A0A1H2EHD5"/>
<feature type="signal peptide" evidence="4">
    <location>
        <begin position="1"/>
        <end position="22"/>
    </location>
</feature>
<dbReference type="RefSeq" id="WP_175530283.1">
    <property type="nucleotide sequence ID" value="NZ_FNLL01000003.1"/>
</dbReference>
<keyword evidence="7" id="KW-1185">Reference proteome</keyword>
<proteinExistence type="predicted"/>
<keyword evidence="3" id="KW-0472">Membrane</keyword>
<organism evidence="6 7">
    <name type="scientific">Desulfobacula phenolica</name>
    <dbReference type="NCBI Taxonomy" id="90732"/>
    <lineage>
        <taxon>Bacteria</taxon>
        <taxon>Pseudomonadati</taxon>
        <taxon>Thermodesulfobacteriota</taxon>
        <taxon>Desulfobacteria</taxon>
        <taxon>Desulfobacterales</taxon>
        <taxon>Desulfobacteraceae</taxon>
        <taxon>Desulfobacula</taxon>
    </lineage>
</organism>
<gene>
    <name evidence="6" type="ORF">SAMN04487931_103112</name>
</gene>
<evidence type="ECO:0000256" key="1">
    <source>
        <dbReference type="ARBA" id="ARBA00004571"/>
    </source>
</evidence>
<sequence length="321" mass="35535">MKKILCSMIMAVLIISAGEAHAITVYKKDGVTYDIKADLQIQLRKDVGKDQDLDVEYDDLEIKNSIKYDIGNGFSAFGQLDFGFKNAADKPDSDADPHLEEAYLGFGYKGGKIFMGKTDSAADYFGIEGAYEEPLSCHAFDRIGHTDGDDIIGAAFKFSLDDFQFNIIATHEIEAESEKSDGNGTFSDIYAEMKFAGFTVGTAYQTYEASGSDQSEDIYGISLSYDAKFVKVGADYSVAEDELDFWNLFAKIPVKSINTTFGVGYQMIEPDKSSDEDISAWYANITYKFPAHKNVSIFAEVADTDENNVDMGYLFGVRVKF</sequence>
<evidence type="ECO:0000313" key="6">
    <source>
        <dbReference type="EMBL" id="SDT94429.1"/>
    </source>
</evidence>
<protein>
    <submittedName>
        <fullName evidence="6">Outer membrane protein (Porin)</fullName>
    </submittedName>
</protein>
<dbReference type="Gene3D" id="2.40.160.10">
    <property type="entry name" value="Porin"/>
    <property type="match status" value="1"/>
</dbReference>
<dbReference type="InterPro" id="IPR050298">
    <property type="entry name" value="Gram-neg_bact_OMP"/>
</dbReference>
<evidence type="ECO:0000256" key="3">
    <source>
        <dbReference type="ARBA" id="ARBA00023136"/>
    </source>
</evidence>
<dbReference type="SUPFAM" id="SSF56935">
    <property type="entry name" value="Porins"/>
    <property type="match status" value="1"/>
</dbReference>
<dbReference type="Proteomes" id="UP000199608">
    <property type="component" value="Unassembled WGS sequence"/>
</dbReference>
<accession>A0A1H2EHD5</accession>
<feature type="domain" description="Porin" evidence="5">
    <location>
        <begin position="11"/>
        <end position="308"/>
    </location>
</feature>
<dbReference type="GO" id="GO:0009279">
    <property type="term" value="C:cell outer membrane"/>
    <property type="evidence" value="ECO:0007669"/>
    <property type="project" value="UniProtKB-SubCell"/>
</dbReference>
<keyword evidence="2 4" id="KW-0732">Signal</keyword>
<dbReference type="InterPro" id="IPR023614">
    <property type="entry name" value="Porin_dom_sf"/>
</dbReference>
<reference evidence="7" key="1">
    <citation type="submission" date="2016-10" db="EMBL/GenBank/DDBJ databases">
        <authorList>
            <person name="Varghese N."/>
            <person name="Submissions S."/>
        </authorList>
    </citation>
    <scope>NUCLEOTIDE SEQUENCE [LARGE SCALE GENOMIC DNA]</scope>
    <source>
        <strain evidence="7">DSM 3384</strain>
    </source>
</reference>
<dbReference type="Pfam" id="PF13609">
    <property type="entry name" value="Porin_4"/>
    <property type="match status" value="1"/>
</dbReference>
<dbReference type="GO" id="GO:0015288">
    <property type="term" value="F:porin activity"/>
    <property type="evidence" value="ECO:0007669"/>
    <property type="project" value="InterPro"/>
</dbReference>
<dbReference type="PANTHER" id="PTHR34501">
    <property type="entry name" value="PROTEIN YDDL-RELATED"/>
    <property type="match status" value="1"/>
</dbReference>
<dbReference type="PANTHER" id="PTHR34501:SF2">
    <property type="entry name" value="OUTER MEMBRANE PORIN F-RELATED"/>
    <property type="match status" value="1"/>
</dbReference>